<organism evidence="2 3">
    <name type="scientific">Emiliania huxleyi (strain CCMP1516)</name>
    <dbReference type="NCBI Taxonomy" id="280463"/>
    <lineage>
        <taxon>Eukaryota</taxon>
        <taxon>Haptista</taxon>
        <taxon>Haptophyta</taxon>
        <taxon>Prymnesiophyceae</taxon>
        <taxon>Isochrysidales</taxon>
        <taxon>Noelaerhabdaceae</taxon>
        <taxon>Emiliania</taxon>
    </lineage>
</organism>
<dbReference type="Proteomes" id="UP000013827">
    <property type="component" value="Unassembled WGS sequence"/>
</dbReference>
<dbReference type="EnsemblProtists" id="EOD33275">
    <property type="protein sequence ID" value="EOD33275"/>
    <property type="gene ID" value="EMIHUDRAFT_434136"/>
</dbReference>
<feature type="region of interest" description="Disordered" evidence="1">
    <location>
        <begin position="1"/>
        <end position="30"/>
    </location>
</feature>
<name>A0A0D3KBZ0_EMIH1</name>
<evidence type="ECO:0000313" key="3">
    <source>
        <dbReference type="Proteomes" id="UP000013827"/>
    </source>
</evidence>
<dbReference type="HOGENOM" id="CLU_1438000_0_0_1"/>
<reference evidence="3" key="1">
    <citation type="journal article" date="2013" name="Nature">
        <title>Pan genome of the phytoplankton Emiliania underpins its global distribution.</title>
        <authorList>
            <person name="Read B.A."/>
            <person name="Kegel J."/>
            <person name="Klute M.J."/>
            <person name="Kuo A."/>
            <person name="Lefebvre S.C."/>
            <person name="Maumus F."/>
            <person name="Mayer C."/>
            <person name="Miller J."/>
            <person name="Monier A."/>
            <person name="Salamov A."/>
            <person name="Young J."/>
            <person name="Aguilar M."/>
            <person name="Claverie J.M."/>
            <person name="Frickenhaus S."/>
            <person name="Gonzalez K."/>
            <person name="Herman E.K."/>
            <person name="Lin Y.C."/>
            <person name="Napier J."/>
            <person name="Ogata H."/>
            <person name="Sarno A.F."/>
            <person name="Shmutz J."/>
            <person name="Schroeder D."/>
            <person name="de Vargas C."/>
            <person name="Verret F."/>
            <person name="von Dassow P."/>
            <person name="Valentin K."/>
            <person name="Van de Peer Y."/>
            <person name="Wheeler G."/>
            <person name="Dacks J.B."/>
            <person name="Delwiche C.F."/>
            <person name="Dyhrman S.T."/>
            <person name="Glockner G."/>
            <person name="John U."/>
            <person name="Richards T."/>
            <person name="Worden A.Z."/>
            <person name="Zhang X."/>
            <person name="Grigoriev I.V."/>
            <person name="Allen A.E."/>
            <person name="Bidle K."/>
            <person name="Borodovsky M."/>
            <person name="Bowler C."/>
            <person name="Brownlee C."/>
            <person name="Cock J.M."/>
            <person name="Elias M."/>
            <person name="Gladyshev V.N."/>
            <person name="Groth M."/>
            <person name="Guda C."/>
            <person name="Hadaegh A."/>
            <person name="Iglesias-Rodriguez M.D."/>
            <person name="Jenkins J."/>
            <person name="Jones B.M."/>
            <person name="Lawson T."/>
            <person name="Leese F."/>
            <person name="Lindquist E."/>
            <person name="Lobanov A."/>
            <person name="Lomsadze A."/>
            <person name="Malik S.B."/>
            <person name="Marsh M.E."/>
            <person name="Mackinder L."/>
            <person name="Mock T."/>
            <person name="Mueller-Roeber B."/>
            <person name="Pagarete A."/>
            <person name="Parker M."/>
            <person name="Probert I."/>
            <person name="Quesneville H."/>
            <person name="Raines C."/>
            <person name="Rensing S.A."/>
            <person name="Riano-Pachon D.M."/>
            <person name="Richier S."/>
            <person name="Rokitta S."/>
            <person name="Shiraiwa Y."/>
            <person name="Soanes D.M."/>
            <person name="van der Giezen M."/>
            <person name="Wahlund T.M."/>
            <person name="Williams B."/>
            <person name="Wilson W."/>
            <person name="Wolfe G."/>
            <person name="Wurch L.L."/>
        </authorList>
    </citation>
    <scope>NUCLEOTIDE SEQUENCE</scope>
</reference>
<evidence type="ECO:0000256" key="1">
    <source>
        <dbReference type="SAM" id="MobiDB-lite"/>
    </source>
</evidence>
<sequence length="189" mass="19461">QPRHASALHGRGGPQRAVEPPPFARDGHGLPLRRRHLAPLAVCRRGGGALPAVHHAAGDRGCGLGRRFGGGRGGVRQGAHRGGQLALRQRPAQLGRAAPRILPARRAGVGPAEGAPDARPPAERVGGGVCGGQAEQAEGGLLRDPRPAHVRVRERARAARAGATLGCWGSGSTHRTACLAETLCFTPLS</sequence>
<keyword evidence="3" id="KW-1185">Reference proteome</keyword>
<evidence type="ECO:0000313" key="2">
    <source>
        <dbReference type="EnsemblProtists" id="EOD33275"/>
    </source>
</evidence>
<dbReference type="GeneID" id="17269938"/>
<accession>A0A0D3KBZ0</accession>
<reference evidence="2" key="2">
    <citation type="submission" date="2024-10" db="UniProtKB">
        <authorList>
            <consortium name="EnsemblProtists"/>
        </authorList>
    </citation>
    <scope>IDENTIFICATION</scope>
</reference>
<dbReference type="AlphaFoldDB" id="A0A0D3KBZ0"/>
<dbReference type="EnsemblProtists" id="EOD24393">
    <property type="protein sequence ID" value="EOD24393"/>
    <property type="gene ID" value="EMIHUDRAFT_443847"/>
</dbReference>
<feature type="region of interest" description="Disordered" evidence="1">
    <location>
        <begin position="105"/>
        <end position="127"/>
    </location>
</feature>
<dbReference type="KEGG" id="ehx:EMIHUDRAFT_434136"/>
<proteinExistence type="predicted"/>
<dbReference type="RefSeq" id="XP_005776822.1">
    <property type="nucleotide sequence ID" value="XM_005776765.1"/>
</dbReference>
<dbReference type="RefSeq" id="XP_005785704.1">
    <property type="nucleotide sequence ID" value="XM_005785647.1"/>
</dbReference>
<dbReference type="PaxDb" id="2903-EOD24393"/>
<dbReference type="KEGG" id="ehx:EMIHUDRAFT_443847"/>
<dbReference type="GeneID" id="17278546"/>
<protein>
    <submittedName>
        <fullName evidence="2">Uncharacterized protein</fullName>
    </submittedName>
</protein>